<dbReference type="AlphaFoldDB" id="A0A6A4H2N2"/>
<reference evidence="1" key="1">
    <citation type="journal article" date="2019" name="Environ. Microbiol.">
        <title>Fungal ecological strategies reflected in gene transcription - a case study of two litter decomposers.</title>
        <authorList>
            <person name="Barbi F."/>
            <person name="Kohler A."/>
            <person name="Barry K."/>
            <person name="Baskaran P."/>
            <person name="Daum C."/>
            <person name="Fauchery L."/>
            <person name="Ihrmark K."/>
            <person name="Kuo A."/>
            <person name="LaButti K."/>
            <person name="Lipzen A."/>
            <person name="Morin E."/>
            <person name="Grigoriev I.V."/>
            <person name="Henrissat B."/>
            <person name="Lindahl B."/>
            <person name="Martin F."/>
        </authorList>
    </citation>
    <scope>NUCLEOTIDE SEQUENCE</scope>
    <source>
        <strain evidence="1">JB14</strain>
    </source>
</reference>
<proteinExistence type="predicted"/>
<accession>A0A6A4H2N2</accession>
<keyword evidence="2" id="KW-1185">Reference proteome</keyword>
<gene>
    <name evidence="1" type="ORF">BT96DRAFT_924953</name>
</gene>
<dbReference type="EMBL" id="ML769606">
    <property type="protein sequence ID" value="KAE9392026.1"/>
    <property type="molecule type" value="Genomic_DNA"/>
</dbReference>
<name>A0A6A4H2N2_9AGAR</name>
<sequence length="116" mass="13163">MLETIDQVCTNALEWVTGMKVISGIYAAVLGDRWNAFLRENSSAEDSECANNGDETSKITVEQVLENVYLDANPISLYPFSRNTNSFNDLFISPMQPQHLACRYHTFFYFLPSPLD</sequence>
<organism evidence="1 2">
    <name type="scientific">Gymnopus androsaceus JB14</name>
    <dbReference type="NCBI Taxonomy" id="1447944"/>
    <lineage>
        <taxon>Eukaryota</taxon>
        <taxon>Fungi</taxon>
        <taxon>Dikarya</taxon>
        <taxon>Basidiomycota</taxon>
        <taxon>Agaricomycotina</taxon>
        <taxon>Agaricomycetes</taxon>
        <taxon>Agaricomycetidae</taxon>
        <taxon>Agaricales</taxon>
        <taxon>Marasmiineae</taxon>
        <taxon>Omphalotaceae</taxon>
        <taxon>Gymnopus</taxon>
    </lineage>
</organism>
<protein>
    <submittedName>
        <fullName evidence="1">Uncharacterized protein</fullName>
    </submittedName>
</protein>
<evidence type="ECO:0000313" key="2">
    <source>
        <dbReference type="Proteomes" id="UP000799118"/>
    </source>
</evidence>
<evidence type="ECO:0000313" key="1">
    <source>
        <dbReference type="EMBL" id="KAE9392026.1"/>
    </source>
</evidence>
<dbReference type="Proteomes" id="UP000799118">
    <property type="component" value="Unassembled WGS sequence"/>
</dbReference>